<dbReference type="AlphaFoldDB" id="A0A917Z9R9"/>
<dbReference type="Gene3D" id="3.40.50.1240">
    <property type="entry name" value="Phosphoglycerate mutase-like"/>
    <property type="match status" value="1"/>
</dbReference>
<keyword evidence="1" id="KW-0378">Hydrolase</keyword>
<dbReference type="EMBL" id="BMLT01000003">
    <property type="protein sequence ID" value="GGO79111.1"/>
    <property type="molecule type" value="Genomic_DNA"/>
</dbReference>
<protein>
    <submittedName>
        <fullName evidence="2">Histidine phosphatase family protein</fullName>
    </submittedName>
</protein>
<dbReference type="SMART" id="SM00855">
    <property type="entry name" value="PGAM"/>
    <property type="match status" value="1"/>
</dbReference>
<comment type="caution">
    <text evidence="2">The sequence shown here is derived from an EMBL/GenBank/DDBJ whole genome shotgun (WGS) entry which is preliminary data.</text>
</comment>
<sequence>MAELYLTRHGQASFDGDNYDQLSPLGRQQCLWLGEYFRSRGIRFERIICGEMARHRQSADAICEGLGTALPYEIHAGFNEFDFEKLLNGFGNAHPAEAIRDRRDRKQVYRCLRRAMQAWSQGQLDDSAVPETWEAFEQRVALALDFAFSATTGNTLVCSSGGPISMALSRLMGFGAETLINTNLQMRNSSITHCLYTPGRACITGFNHVPHLDIPVRRSSISYS</sequence>
<organism evidence="2 3">
    <name type="scientific">Marinobacterium nitratireducens</name>
    <dbReference type="NCBI Taxonomy" id="518897"/>
    <lineage>
        <taxon>Bacteria</taxon>
        <taxon>Pseudomonadati</taxon>
        <taxon>Pseudomonadota</taxon>
        <taxon>Gammaproteobacteria</taxon>
        <taxon>Oceanospirillales</taxon>
        <taxon>Oceanospirillaceae</taxon>
        <taxon>Marinobacterium</taxon>
    </lineage>
</organism>
<keyword evidence="3" id="KW-1185">Reference proteome</keyword>
<accession>A0A917Z9R9</accession>
<dbReference type="SUPFAM" id="SSF53254">
    <property type="entry name" value="Phosphoglycerate mutase-like"/>
    <property type="match status" value="1"/>
</dbReference>
<name>A0A917Z9R9_9GAMM</name>
<proteinExistence type="predicted"/>
<gene>
    <name evidence="2" type="ORF">GCM10011348_12590</name>
</gene>
<dbReference type="InterPro" id="IPR051021">
    <property type="entry name" value="Mito_Ser/Thr_phosphatase"/>
</dbReference>
<dbReference type="PANTHER" id="PTHR20935:SF0">
    <property type="entry name" value="SERINE_THREONINE-PROTEIN PHOSPHATASE PGAM5, MITOCHONDRIAL"/>
    <property type="match status" value="1"/>
</dbReference>
<evidence type="ECO:0000313" key="3">
    <source>
        <dbReference type="Proteomes" id="UP000599578"/>
    </source>
</evidence>
<dbReference type="RefSeq" id="WP_188859577.1">
    <property type="nucleotide sequence ID" value="NZ_BMLT01000003.1"/>
</dbReference>
<evidence type="ECO:0000256" key="1">
    <source>
        <dbReference type="ARBA" id="ARBA00022801"/>
    </source>
</evidence>
<dbReference type="InterPro" id="IPR013078">
    <property type="entry name" value="His_Pase_superF_clade-1"/>
</dbReference>
<dbReference type="CDD" id="cd07040">
    <property type="entry name" value="HP"/>
    <property type="match status" value="1"/>
</dbReference>
<dbReference type="Pfam" id="PF00300">
    <property type="entry name" value="His_Phos_1"/>
    <property type="match status" value="1"/>
</dbReference>
<evidence type="ECO:0000313" key="2">
    <source>
        <dbReference type="EMBL" id="GGO79111.1"/>
    </source>
</evidence>
<dbReference type="Proteomes" id="UP000599578">
    <property type="component" value="Unassembled WGS sequence"/>
</dbReference>
<dbReference type="PANTHER" id="PTHR20935">
    <property type="entry name" value="PHOSPHOGLYCERATE MUTASE-RELATED"/>
    <property type="match status" value="1"/>
</dbReference>
<reference evidence="2 3" key="1">
    <citation type="journal article" date="2014" name="Int. J. Syst. Evol. Microbiol.">
        <title>Complete genome sequence of Corynebacterium casei LMG S-19264T (=DSM 44701T), isolated from a smear-ripened cheese.</title>
        <authorList>
            <consortium name="US DOE Joint Genome Institute (JGI-PGF)"/>
            <person name="Walter F."/>
            <person name="Albersmeier A."/>
            <person name="Kalinowski J."/>
            <person name="Ruckert C."/>
        </authorList>
    </citation>
    <scope>NUCLEOTIDE SEQUENCE [LARGE SCALE GENOMIC DNA]</scope>
    <source>
        <strain evidence="2 3">CGMCC 1.7286</strain>
    </source>
</reference>
<dbReference type="InterPro" id="IPR029033">
    <property type="entry name" value="His_PPase_superfam"/>
</dbReference>
<dbReference type="GO" id="GO:0016787">
    <property type="term" value="F:hydrolase activity"/>
    <property type="evidence" value="ECO:0007669"/>
    <property type="project" value="UniProtKB-KW"/>
</dbReference>